<dbReference type="EMBL" id="JAURVH010001519">
    <property type="protein sequence ID" value="KAK5926245.1"/>
    <property type="molecule type" value="Genomic_DNA"/>
</dbReference>
<name>A0AAN8DQR1_CHAGU</name>
<keyword evidence="2" id="KW-1185">Reference proteome</keyword>
<gene>
    <name evidence="1" type="ORF">CgunFtcFv8_021834</name>
</gene>
<accession>A0AAN8DQR1</accession>
<protein>
    <submittedName>
        <fullName evidence="1">Uncharacterized protein</fullName>
    </submittedName>
</protein>
<evidence type="ECO:0000313" key="2">
    <source>
        <dbReference type="Proteomes" id="UP001331515"/>
    </source>
</evidence>
<proteinExistence type="predicted"/>
<reference evidence="1 2" key="1">
    <citation type="journal article" date="2023" name="Mol. Biol. Evol.">
        <title>Genomics of Secondarily Temperate Adaptation in the Only Non-Antarctic Icefish.</title>
        <authorList>
            <person name="Rivera-Colon A.G."/>
            <person name="Rayamajhi N."/>
            <person name="Minhas B.F."/>
            <person name="Madrigal G."/>
            <person name="Bilyk K.T."/>
            <person name="Yoon V."/>
            <person name="Hune M."/>
            <person name="Gregory S."/>
            <person name="Cheng C.H.C."/>
            <person name="Catchen J.M."/>
        </authorList>
    </citation>
    <scope>NUCLEOTIDE SEQUENCE [LARGE SCALE GENOMIC DNA]</scope>
    <source>
        <tissue evidence="1">White muscle</tissue>
    </source>
</reference>
<dbReference type="AlphaFoldDB" id="A0AAN8DQR1"/>
<organism evidence="1 2">
    <name type="scientific">Champsocephalus gunnari</name>
    <name type="common">Mackerel icefish</name>
    <dbReference type="NCBI Taxonomy" id="52237"/>
    <lineage>
        <taxon>Eukaryota</taxon>
        <taxon>Metazoa</taxon>
        <taxon>Chordata</taxon>
        <taxon>Craniata</taxon>
        <taxon>Vertebrata</taxon>
        <taxon>Euteleostomi</taxon>
        <taxon>Actinopterygii</taxon>
        <taxon>Neopterygii</taxon>
        <taxon>Teleostei</taxon>
        <taxon>Neoteleostei</taxon>
        <taxon>Acanthomorphata</taxon>
        <taxon>Eupercaria</taxon>
        <taxon>Perciformes</taxon>
        <taxon>Notothenioidei</taxon>
        <taxon>Channichthyidae</taxon>
        <taxon>Champsocephalus</taxon>
    </lineage>
</organism>
<dbReference type="Proteomes" id="UP001331515">
    <property type="component" value="Unassembled WGS sequence"/>
</dbReference>
<comment type="caution">
    <text evidence="1">The sequence shown here is derived from an EMBL/GenBank/DDBJ whole genome shotgun (WGS) entry which is preliminary data.</text>
</comment>
<sequence>MLLPQHSQHGSLSRPPLRVPVFEIGFLINKLSPGKSVSSFSPIRILERRGDVVGSGHRGNGKIALKMDGCDIVMTTVKLLNSAHHLLLLILCPPAERERES</sequence>
<evidence type="ECO:0000313" key="1">
    <source>
        <dbReference type="EMBL" id="KAK5926245.1"/>
    </source>
</evidence>